<sequence>MCKGIIAMKKQNKNLALEDYFLISTDNLDISSIEDFDYEFYQLEYCENSLDIPIHFIEYTSFDGNELEICLKKIDVCEIQEDDDWYFQLKNLAKYSRAS</sequence>
<name>A0A0S4XMG3_9BACT</name>
<evidence type="ECO:0000313" key="1">
    <source>
        <dbReference type="EMBL" id="CUV65488.1"/>
    </source>
</evidence>
<gene>
    <name evidence="1" type="ORF">BN3087_380004</name>
</gene>
<dbReference type="AlphaFoldDB" id="A0A0S4XMG3"/>
<proteinExistence type="predicted"/>
<organism evidence="1">
    <name type="scientific">Sulfurovum sp. enrichment culture clone C5</name>
    <dbReference type="NCBI Taxonomy" id="497650"/>
    <lineage>
        <taxon>Bacteria</taxon>
        <taxon>Pseudomonadati</taxon>
        <taxon>Campylobacterota</taxon>
        <taxon>Epsilonproteobacteria</taxon>
        <taxon>Campylobacterales</taxon>
        <taxon>Sulfurovaceae</taxon>
        <taxon>Sulfurovum</taxon>
        <taxon>environmental samples</taxon>
    </lineage>
</organism>
<accession>A0A0S4XMG3</accession>
<dbReference type="EMBL" id="FAXN01000038">
    <property type="protein sequence ID" value="CUV65488.1"/>
    <property type="molecule type" value="Genomic_DNA"/>
</dbReference>
<protein>
    <submittedName>
        <fullName evidence="1">Uncharacterized protein</fullName>
    </submittedName>
</protein>
<reference evidence="1" key="1">
    <citation type="submission" date="2015-11" db="EMBL/GenBank/DDBJ databases">
        <authorList>
            <person name="Zhang Y."/>
            <person name="Guo Z."/>
        </authorList>
    </citation>
    <scope>NUCLEOTIDE SEQUENCE</scope>
    <source>
        <strain evidence="1">BN30871</strain>
    </source>
</reference>